<dbReference type="EC" id="4.6.1.24" evidence="2"/>
<evidence type="ECO:0000256" key="2">
    <source>
        <dbReference type="ARBA" id="ARBA00012549"/>
    </source>
</evidence>
<organism evidence="9 10">
    <name type="scientific">Exophiala spinifera</name>
    <dbReference type="NCBI Taxonomy" id="91928"/>
    <lineage>
        <taxon>Eukaryota</taxon>
        <taxon>Fungi</taxon>
        <taxon>Dikarya</taxon>
        <taxon>Ascomycota</taxon>
        <taxon>Pezizomycotina</taxon>
        <taxon>Eurotiomycetes</taxon>
        <taxon>Chaetothyriomycetidae</taxon>
        <taxon>Chaetothyriales</taxon>
        <taxon>Herpotrichiellaceae</taxon>
        <taxon>Exophiala</taxon>
    </lineage>
</organism>
<sequence length="213" mass="23220">MSILPEYSSTVATDPETSMHREGFWKRKRKLVPATKDEEARIQCGSSAHNILEQSTKASNTLLSAASLLLLLPAVALAAPKPIVHTRTSPSLFPRSFTRTLGRRETCVDTCGSTCYWQEDIDAAVQQGYSLYQSGETVGDNDYPHEFDDREGFDISVSGPWYEFPILSSYKVYTGGSPGADRVVFNDEGTLALVVTHTGASGDNFVECSGAQP</sequence>
<dbReference type="VEuPathDB" id="FungiDB:PV08_09834"/>
<gene>
    <name evidence="9" type="ORF">PV08_09834</name>
</gene>
<evidence type="ECO:0000256" key="8">
    <source>
        <dbReference type="ARBA" id="ARBA00034015"/>
    </source>
</evidence>
<keyword evidence="7" id="KW-0456">Lyase</keyword>
<dbReference type="GO" id="GO:0016787">
    <property type="term" value="F:hydrolase activity"/>
    <property type="evidence" value="ECO:0007669"/>
    <property type="project" value="UniProtKB-KW"/>
</dbReference>
<name>A0A0D1ZI63_9EURO</name>
<evidence type="ECO:0000256" key="5">
    <source>
        <dbReference type="ARBA" id="ARBA00022801"/>
    </source>
</evidence>
<evidence type="ECO:0000256" key="3">
    <source>
        <dbReference type="ARBA" id="ARBA00022722"/>
    </source>
</evidence>
<comment type="similarity">
    <text evidence="1">Belongs to the ribonuclease N1/T1 family.</text>
</comment>
<dbReference type="GeneID" id="27336917"/>
<evidence type="ECO:0000256" key="7">
    <source>
        <dbReference type="ARBA" id="ARBA00023239"/>
    </source>
</evidence>
<dbReference type="Gene3D" id="3.10.450.30">
    <property type="entry name" value="Microbial ribonucleases"/>
    <property type="match status" value="1"/>
</dbReference>
<dbReference type="OrthoDB" id="5425539at2759"/>
<dbReference type="RefSeq" id="XP_016232773.1">
    <property type="nucleotide sequence ID" value="XM_016384150.1"/>
</dbReference>
<dbReference type="SUPFAM" id="SSF53933">
    <property type="entry name" value="Microbial ribonucleases"/>
    <property type="match status" value="1"/>
</dbReference>
<keyword evidence="6" id="KW-1015">Disulfide bond</keyword>
<keyword evidence="5" id="KW-0378">Hydrolase</keyword>
<proteinExistence type="inferred from homology"/>
<evidence type="ECO:0000313" key="10">
    <source>
        <dbReference type="Proteomes" id="UP000053328"/>
    </source>
</evidence>
<dbReference type="InterPro" id="IPR016191">
    <property type="entry name" value="Ribonuclease/ribotoxin"/>
</dbReference>
<dbReference type="EMBL" id="KN847498">
    <property type="protein sequence ID" value="KIW12557.1"/>
    <property type="molecule type" value="Genomic_DNA"/>
</dbReference>
<evidence type="ECO:0000256" key="1">
    <source>
        <dbReference type="ARBA" id="ARBA00009006"/>
    </source>
</evidence>
<dbReference type="AlphaFoldDB" id="A0A0D1ZI63"/>
<dbReference type="HOGENOM" id="CLU_111658_1_0_1"/>
<dbReference type="GO" id="GO:0046589">
    <property type="term" value="F:ribonuclease T1 activity"/>
    <property type="evidence" value="ECO:0007669"/>
    <property type="project" value="UniProtKB-EC"/>
</dbReference>
<evidence type="ECO:0000256" key="4">
    <source>
        <dbReference type="ARBA" id="ARBA00022759"/>
    </source>
</evidence>
<evidence type="ECO:0000256" key="6">
    <source>
        <dbReference type="ARBA" id="ARBA00023157"/>
    </source>
</evidence>
<dbReference type="PANTHER" id="PTHR42104:SF1">
    <property type="entry name" value="EXTRACELLULAR GUANYL-SPECIFIC RIBONUCLEASE RNTA (AFU_ORTHOLOGUE AFUA_4G03230)"/>
    <property type="match status" value="1"/>
</dbReference>
<accession>A0A0D1ZI63</accession>
<reference evidence="9 10" key="1">
    <citation type="submission" date="2015-01" db="EMBL/GenBank/DDBJ databases">
        <title>The Genome Sequence of Exophiala spinifera CBS89968.</title>
        <authorList>
            <consortium name="The Broad Institute Genomics Platform"/>
            <person name="Cuomo C."/>
            <person name="de Hoog S."/>
            <person name="Gorbushina A."/>
            <person name="Stielow B."/>
            <person name="Teixiera M."/>
            <person name="Abouelleil A."/>
            <person name="Chapman S.B."/>
            <person name="Priest M."/>
            <person name="Young S.K."/>
            <person name="Wortman J."/>
            <person name="Nusbaum C."/>
            <person name="Birren B."/>
        </authorList>
    </citation>
    <scope>NUCLEOTIDE SEQUENCE [LARGE SCALE GENOMIC DNA]</scope>
    <source>
        <strain evidence="9 10">CBS 89968</strain>
    </source>
</reference>
<dbReference type="Proteomes" id="UP000053328">
    <property type="component" value="Unassembled WGS sequence"/>
</dbReference>
<dbReference type="InterPro" id="IPR000026">
    <property type="entry name" value="N1-like"/>
</dbReference>
<keyword evidence="4" id="KW-0255">Endonuclease</keyword>
<dbReference type="GO" id="GO:0003723">
    <property type="term" value="F:RNA binding"/>
    <property type="evidence" value="ECO:0007669"/>
    <property type="project" value="InterPro"/>
</dbReference>
<dbReference type="PANTHER" id="PTHR42104">
    <property type="entry name" value="EXTRACELLULAR GUANYL-SPECIFIC RIBONUCLEASE RNTA (AFU_ORTHOLOGUE AFUA_4G03230)"/>
    <property type="match status" value="1"/>
</dbReference>
<dbReference type="CDD" id="cd00606">
    <property type="entry name" value="fungal_RNase"/>
    <property type="match status" value="1"/>
</dbReference>
<comment type="catalytic activity">
    <reaction evidence="8">
        <text>[RNA] containing guanosine + H2O = an [RNA fragment]-3'-guanosine-3'-phosphate + a 5'-hydroxy-ribonucleotide-3'-[RNA fragment].</text>
        <dbReference type="EC" id="4.6.1.24"/>
    </reaction>
</comment>
<protein>
    <recommendedName>
        <fullName evidence="2">ribonuclease T1</fullName>
        <ecNumber evidence="2">4.6.1.24</ecNumber>
    </recommendedName>
</protein>
<keyword evidence="10" id="KW-1185">Reference proteome</keyword>
<keyword evidence="3" id="KW-0540">Nuclease</keyword>
<evidence type="ECO:0000313" key="9">
    <source>
        <dbReference type="EMBL" id="KIW12557.1"/>
    </source>
</evidence>
<dbReference type="Pfam" id="PF00545">
    <property type="entry name" value="Ribonuclease"/>
    <property type="match status" value="1"/>
</dbReference>